<proteinExistence type="predicted"/>
<evidence type="ECO:0000313" key="2">
    <source>
        <dbReference type="Proteomes" id="UP000181962"/>
    </source>
</evidence>
<gene>
    <name evidence="1" type="ORF">BKD09_15525</name>
</gene>
<evidence type="ECO:0000313" key="1">
    <source>
        <dbReference type="EMBL" id="APG09749.1"/>
    </source>
</evidence>
<sequence>MVSPFLTAVALDLSEPRHCVDRASADGDLMPVRLRFGVVGPNAIAGIMVLSEVAQRLMMMSGADASTSAAGYGRAATSRMNEVATTTVPAGHR</sequence>
<reference evidence="1 2" key="1">
    <citation type="submission" date="2016-11" db="EMBL/GenBank/DDBJ databases">
        <title>Complete Genome Sequence of Bradyrhizobium sp. strain J5, an isolated from soybean nodule in Hokkaido.</title>
        <authorList>
            <person name="Kanehara K."/>
        </authorList>
    </citation>
    <scope>NUCLEOTIDE SEQUENCE [LARGE SCALE GENOMIC DNA]</scope>
    <source>
        <strain evidence="1 2">J5</strain>
    </source>
</reference>
<dbReference type="Proteomes" id="UP000181962">
    <property type="component" value="Chromosome"/>
</dbReference>
<protein>
    <submittedName>
        <fullName evidence="1">Uncharacterized protein</fullName>
    </submittedName>
</protein>
<accession>A0A1L3F8Y2</accession>
<organism evidence="1 2">
    <name type="scientific">Bradyrhizobium japonicum</name>
    <dbReference type="NCBI Taxonomy" id="375"/>
    <lineage>
        <taxon>Bacteria</taxon>
        <taxon>Pseudomonadati</taxon>
        <taxon>Pseudomonadota</taxon>
        <taxon>Alphaproteobacteria</taxon>
        <taxon>Hyphomicrobiales</taxon>
        <taxon>Nitrobacteraceae</taxon>
        <taxon>Bradyrhizobium</taxon>
    </lineage>
</organism>
<name>A0A1L3F8Y2_BRAJP</name>
<dbReference type="AlphaFoldDB" id="A0A1L3F8Y2"/>
<dbReference type="EMBL" id="CP017637">
    <property type="protein sequence ID" value="APG09749.1"/>
    <property type="molecule type" value="Genomic_DNA"/>
</dbReference>